<dbReference type="EMBL" id="CATOUU010000906">
    <property type="protein sequence ID" value="CAI9958434.1"/>
    <property type="molecule type" value="Genomic_DNA"/>
</dbReference>
<evidence type="ECO:0000313" key="2">
    <source>
        <dbReference type="EMBL" id="CAI9958434.1"/>
    </source>
</evidence>
<accession>A0AA86UJP7</accession>
<reference evidence="3 4" key="2">
    <citation type="submission" date="2024-07" db="EMBL/GenBank/DDBJ databases">
        <authorList>
            <person name="Akdeniz Z."/>
        </authorList>
    </citation>
    <scope>NUCLEOTIDE SEQUENCE [LARGE SCALE GENOMIC DNA]</scope>
</reference>
<reference evidence="2" key="1">
    <citation type="submission" date="2023-06" db="EMBL/GenBank/DDBJ databases">
        <authorList>
            <person name="Kurt Z."/>
        </authorList>
    </citation>
    <scope>NUCLEOTIDE SEQUENCE</scope>
</reference>
<organism evidence="2">
    <name type="scientific">Hexamita inflata</name>
    <dbReference type="NCBI Taxonomy" id="28002"/>
    <lineage>
        <taxon>Eukaryota</taxon>
        <taxon>Metamonada</taxon>
        <taxon>Diplomonadida</taxon>
        <taxon>Hexamitidae</taxon>
        <taxon>Hexamitinae</taxon>
        <taxon>Hexamita</taxon>
    </lineage>
</organism>
<evidence type="ECO:0000313" key="4">
    <source>
        <dbReference type="Proteomes" id="UP001642409"/>
    </source>
</evidence>
<proteinExistence type="predicted"/>
<comment type="caution">
    <text evidence="2">The sequence shown here is derived from an EMBL/GenBank/DDBJ whole genome shotgun (WGS) entry which is preliminary data.</text>
</comment>
<feature type="coiled-coil region" evidence="1">
    <location>
        <begin position="70"/>
        <end position="131"/>
    </location>
</feature>
<keyword evidence="1" id="KW-0175">Coiled coil</keyword>
<protein>
    <submittedName>
        <fullName evidence="3">Hypothetical_protein</fullName>
    </submittedName>
</protein>
<dbReference type="EMBL" id="CAXDID020000061">
    <property type="protein sequence ID" value="CAL6010191.1"/>
    <property type="molecule type" value="Genomic_DNA"/>
</dbReference>
<evidence type="ECO:0000256" key="1">
    <source>
        <dbReference type="SAM" id="Coils"/>
    </source>
</evidence>
<evidence type="ECO:0000313" key="3">
    <source>
        <dbReference type="EMBL" id="CAL6010191.1"/>
    </source>
</evidence>
<gene>
    <name evidence="3" type="ORF">HINF_LOCUS21963</name>
    <name evidence="2" type="ORF">HINF_LOCUS46079</name>
</gene>
<name>A0AA86UJP7_9EUKA</name>
<keyword evidence="4" id="KW-1185">Reference proteome</keyword>
<sequence>MSVLMRRENTLIIEPGSDISKIQIINFILLPNSKKHFEGPPLYEVLMNMLREEHELKKNQQEPRRIPDLKEKLEELKTEYSKNYDKYIDVQSKIQLLKRLGLYDGQSTDELQKSQNEFQKTAKEIDQIRKELMKHTEGLFYVREEALDVIGQVDTIRRGAECRKRRFQ</sequence>
<dbReference type="AlphaFoldDB" id="A0AA86UJP7"/>
<dbReference type="Proteomes" id="UP001642409">
    <property type="component" value="Unassembled WGS sequence"/>
</dbReference>